<dbReference type="InterPro" id="IPR027417">
    <property type="entry name" value="P-loop_NTPase"/>
</dbReference>
<protein>
    <submittedName>
        <fullName evidence="4">Transcription-repair coupling factor</fullName>
    </submittedName>
</protein>
<dbReference type="Pfam" id="PF03461">
    <property type="entry name" value="TRCF"/>
    <property type="match status" value="1"/>
</dbReference>
<evidence type="ECO:0000313" key="4">
    <source>
        <dbReference type="EMBL" id="TQC51239.1"/>
    </source>
</evidence>
<dbReference type="InterPro" id="IPR047112">
    <property type="entry name" value="RecG/Mfd"/>
</dbReference>
<comment type="caution">
    <text evidence="4">The sequence shown here is derived from an EMBL/GenBank/DDBJ whole genome shotgun (WGS) entry which is preliminary data.</text>
</comment>
<reference evidence="4 5" key="1">
    <citation type="submission" date="2019-03" db="EMBL/GenBank/DDBJ databases">
        <title>Characterization of a novel Mycoplasma cynos real-time PCR assay.</title>
        <authorList>
            <person name="Tallmadge R.L."/>
            <person name="Mitchell P.K."/>
            <person name="Goodman L."/>
        </authorList>
    </citation>
    <scope>NUCLEOTIDE SEQUENCE [LARGE SCALE GENOMIC DNA]</scope>
    <source>
        <strain evidence="4 5">1642</strain>
    </source>
</reference>
<dbReference type="InterPro" id="IPR037235">
    <property type="entry name" value="TRCF-like_C_D7"/>
</dbReference>
<name>A0A507SH54_9BACT</name>
<proteinExistence type="predicted"/>
<dbReference type="GO" id="GO:0003678">
    <property type="term" value="F:DNA helicase activity"/>
    <property type="evidence" value="ECO:0007669"/>
    <property type="project" value="TreeGrafter"/>
</dbReference>
<feature type="non-terminal residue" evidence="4">
    <location>
        <position position="145"/>
    </location>
</feature>
<dbReference type="RefSeq" id="WP_308495578.1">
    <property type="nucleotide sequence ID" value="NZ_SMDN01000041.1"/>
</dbReference>
<evidence type="ECO:0000256" key="1">
    <source>
        <dbReference type="ARBA" id="ARBA00022801"/>
    </source>
</evidence>
<feature type="non-terminal residue" evidence="4">
    <location>
        <position position="1"/>
    </location>
</feature>
<evidence type="ECO:0000259" key="3">
    <source>
        <dbReference type="Pfam" id="PF03461"/>
    </source>
</evidence>
<gene>
    <name evidence="4" type="ORF">E1I18_03670</name>
</gene>
<organism evidence="4 5">
    <name type="scientific">Mycoplasmopsis mucosicanis</name>
    <dbReference type="NCBI Taxonomy" id="458208"/>
    <lineage>
        <taxon>Bacteria</taxon>
        <taxon>Bacillati</taxon>
        <taxon>Mycoplasmatota</taxon>
        <taxon>Mycoplasmoidales</taxon>
        <taxon>Metamycoplasmataceae</taxon>
        <taxon>Mycoplasmopsis</taxon>
    </lineage>
</organism>
<keyword evidence="2" id="KW-0347">Helicase</keyword>
<evidence type="ECO:0000313" key="5">
    <source>
        <dbReference type="Proteomes" id="UP000320801"/>
    </source>
</evidence>
<dbReference type="InterPro" id="IPR005118">
    <property type="entry name" value="TRCF_C"/>
</dbReference>
<dbReference type="PANTHER" id="PTHR47964:SF1">
    <property type="entry name" value="ATP-DEPENDENT DNA HELICASE HOMOLOG RECG, CHLOROPLASTIC"/>
    <property type="match status" value="1"/>
</dbReference>
<keyword evidence="2" id="KW-0547">Nucleotide-binding</keyword>
<dbReference type="GO" id="GO:0016787">
    <property type="term" value="F:hydrolase activity"/>
    <property type="evidence" value="ECO:0007669"/>
    <property type="project" value="UniProtKB-KW"/>
</dbReference>
<accession>A0A507SH54</accession>
<dbReference type="SUPFAM" id="SSF143517">
    <property type="entry name" value="TRCF domain-like"/>
    <property type="match status" value="1"/>
</dbReference>
<dbReference type="GO" id="GO:0006281">
    <property type="term" value="P:DNA repair"/>
    <property type="evidence" value="ECO:0007669"/>
    <property type="project" value="InterPro"/>
</dbReference>
<dbReference type="SUPFAM" id="SSF52540">
    <property type="entry name" value="P-loop containing nucleoside triphosphate hydrolases"/>
    <property type="match status" value="1"/>
</dbReference>
<feature type="domain" description="Transcription-repair-coupling factor C-terminal" evidence="3">
    <location>
        <begin position="118"/>
        <end position="144"/>
    </location>
</feature>
<dbReference type="Gene3D" id="3.90.1150.50">
    <property type="entry name" value="Transcription-repair-coupling factor, D7 domain"/>
    <property type="match status" value="1"/>
</dbReference>
<dbReference type="Proteomes" id="UP000320801">
    <property type="component" value="Unassembled WGS sequence"/>
</dbReference>
<evidence type="ECO:0000256" key="2">
    <source>
        <dbReference type="ARBA" id="ARBA00022806"/>
    </source>
</evidence>
<dbReference type="PANTHER" id="PTHR47964">
    <property type="entry name" value="ATP-DEPENDENT DNA HELICASE HOMOLOG RECG, CHLOROPLASTIC"/>
    <property type="match status" value="1"/>
</dbReference>
<keyword evidence="2" id="KW-0067">ATP-binding</keyword>
<dbReference type="AlphaFoldDB" id="A0A507SH54"/>
<keyword evidence="5" id="KW-1185">Reference proteome</keyword>
<dbReference type="Gene3D" id="3.40.50.300">
    <property type="entry name" value="P-loop containing nucleotide triphosphate hydrolases"/>
    <property type="match status" value="1"/>
</dbReference>
<sequence>IEDADRFGLSQLYQLRGRVGRSSRIGYAYFLHATNRVLNEVAEERLQAIKEFTELGSGFKIAMRDLNIRGAGNLLGKQQHGFIDSVGFDLYSQMLEEAVNEKRGIKEETPVPELELDLKLDAYLPAEYIRNEQAKIEIYKKLRAT</sequence>
<dbReference type="EMBL" id="SMDN01000041">
    <property type="protein sequence ID" value="TQC51239.1"/>
    <property type="molecule type" value="Genomic_DNA"/>
</dbReference>
<keyword evidence="1" id="KW-0378">Hydrolase</keyword>